<evidence type="ECO:0000256" key="2">
    <source>
        <dbReference type="SAM" id="Phobius"/>
    </source>
</evidence>
<dbReference type="PANTHER" id="PTHR43111:SF1">
    <property type="entry name" value="ALDEHYDE DEHYDROGENASE B-RELATED"/>
    <property type="match status" value="1"/>
</dbReference>
<dbReference type="InterPro" id="IPR016161">
    <property type="entry name" value="Ald_DH/histidinol_DH"/>
</dbReference>
<feature type="region of interest" description="Disordered" evidence="1">
    <location>
        <begin position="469"/>
        <end position="492"/>
    </location>
</feature>
<feature type="region of interest" description="Disordered" evidence="1">
    <location>
        <begin position="347"/>
        <end position="368"/>
    </location>
</feature>
<reference evidence="3 4" key="1">
    <citation type="submission" date="2024-04" db="EMBL/GenBank/DDBJ databases">
        <title>Phyllosticta paracitricarpa is synonymous to the EU quarantine fungus P. citricarpa based on phylogenomic analyses.</title>
        <authorList>
            <consortium name="Lawrence Berkeley National Laboratory"/>
            <person name="Van Ingen-Buijs V.A."/>
            <person name="Van Westerhoven A.C."/>
            <person name="Haridas S."/>
            <person name="Skiadas P."/>
            <person name="Martin F."/>
            <person name="Groenewald J.Z."/>
            <person name="Crous P.W."/>
            <person name="Seidl M.F."/>
        </authorList>
    </citation>
    <scope>NUCLEOTIDE SEQUENCE [LARGE SCALE GENOMIC DNA]</scope>
    <source>
        <strain evidence="3 4">CBS 122670</strain>
    </source>
</reference>
<feature type="transmembrane region" description="Helical" evidence="2">
    <location>
        <begin position="509"/>
        <end position="530"/>
    </location>
</feature>
<dbReference type="PANTHER" id="PTHR43111">
    <property type="entry name" value="ALDEHYDE DEHYDROGENASE B-RELATED"/>
    <property type="match status" value="1"/>
</dbReference>
<gene>
    <name evidence="3" type="ORF">IWX46DRAFT_437400</name>
</gene>
<accession>A0ABR1MHT5</accession>
<proteinExistence type="predicted"/>
<dbReference type="Gene3D" id="3.40.605.10">
    <property type="entry name" value="Aldehyde Dehydrogenase, Chain A, domain 1"/>
    <property type="match status" value="1"/>
</dbReference>
<feature type="compositionally biased region" description="Low complexity" evidence="1">
    <location>
        <begin position="355"/>
        <end position="368"/>
    </location>
</feature>
<name>A0ABR1MHT5_9PEZI</name>
<feature type="transmembrane region" description="Helical" evidence="2">
    <location>
        <begin position="119"/>
        <end position="139"/>
    </location>
</feature>
<keyword evidence="2" id="KW-0472">Membrane</keyword>
<feature type="region of interest" description="Disordered" evidence="1">
    <location>
        <begin position="417"/>
        <end position="445"/>
    </location>
</feature>
<evidence type="ECO:0000313" key="4">
    <source>
        <dbReference type="Proteomes" id="UP001365128"/>
    </source>
</evidence>
<keyword evidence="2" id="KW-1133">Transmembrane helix</keyword>
<keyword evidence="2" id="KW-0812">Transmembrane</keyword>
<dbReference type="Gene3D" id="3.40.309.10">
    <property type="entry name" value="Aldehyde Dehydrogenase, Chain A, domain 2"/>
    <property type="match status" value="1"/>
</dbReference>
<evidence type="ECO:0000313" key="3">
    <source>
        <dbReference type="EMBL" id="KAK7549981.1"/>
    </source>
</evidence>
<dbReference type="InterPro" id="IPR016162">
    <property type="entry name" value="Ald_DH_N"/>
</dbReference>
<dbReference type="SUPFAM" id="SSF53720">
    <property type="entry name" value="ALDH-like"/>
    <property type="match status" value="1"/>
</dbReference>
<feature type="compositionally biased region" description="Low complexity" evidence="1">
    <location>
        <begin position="469"/>
        <end position="484"/>
    </location>
</feature>
<dbReference type="EMBL" id="JBBPDW010000008">
    <property type="protein sequence ID" value="KAK7549981.1"/>
    <property type="molecule type" value="Genomic_DNA"/>
</dbReference>
<organism evidence="3 4">
    <name type="scientific">Phyllosticta citricarpa</name>
    <dbReference type="NCBI Taxonomy" id="55181"/>
    <lineage>
        <taxon>Eukaryota</taxon>
        <taxon>Fungi</taxon>
        <taxon>Dikarya</taxon>
        <taxon>Ascomycota</taxon>
        <taxon>Pezizomycotina</taxon>
        <taxon>Dothideomycetes</taxon>
        <taxon>Dothideomycetes incertae sedis</taxon>
        <taxon>Botryosphaeriales</taxon>
        <taxon>Phyllostictaceae</taxon>
        <taxon>Phyllosticta</taxon>
    </lineage>
</organism>
<comment type="caution">
    <text evidence="3">The sequence shown here is derived from an EMBL/GenBank/DDBJ whole genome shotgun (WGS) entry which is preliminary data.</text>
</comment>
<evidence type="ECO:0000256" key="1">
    <source>
        <dbReference type="SAM" id="MobiDB-lite"/>
    </source>
</evidence>
<protein>
    <submittedName>
        <fullName evidence="3">Aldehyde/histidinol dehydrogenase</fullName>
    </submittedName>
</protein>
<keyword evidence="4" id="KW-1185">Reference proteome</keyword>
<sequence length="543" mass="57487">MADVKDSTAHDLARVKSTATDGRLANIFWRQDQLRALHGVLVQHEKDALAAIEHDAPRNTPTEAKLEYYLALSAVKQQYAGLDPQRSLDDEYRIKHGKDAADRRDAVGIVYVDPTAHTLFYSALVALAAAIAAGNCVVLQLETTTLRRVPAVLQTILKAALDPDVYAITPSYPSSLDPSTTVQVLQNGARDNVPIRPHDIVSPTAARVLAIVDRTADVAAAARDLVAARFAFGGRSPYAPDLVLVNEFVKTAFLEAAVRETIRFLATDGSGKANGVANGDVKPRREKDDAELAELKAAEGVRIVTSGANGAVVEIESRTSPLLTQPQKISTRLLAVHATTSLDDAIDVSNRPLSTPTTSTQDHQQQQQEELPLAAYLFAAPAYAKYAAQFVRACATFSNHVPSEKLLGPAIPTPSSLSAATAVSSPSSTTSAAPPPPYDPTLFTTPHPDFAAASPLSVTILSLLSSPTGTTTSSSSSSSTIQSLARQATAPLPPNRKYKKGVGFFEQGILIGLSLTAGPVLVGVVAAAWVGGRWAWGAWVASR</sequence>
<dbReference type="Proteomes" id="UP001365128">
    <property type="component" value="Unassembled WGS sequence"/>
</dbReference>
<feature type="compositionally biased region" description="Low complexity" evidence="1">
    <location>
        <begin position="417"/>
        <end position="432"/>
    </location>
</feature>
<dbReference type="InterPro" id="IPR016163">
    <property type="entry name" value="Ald_DH_C"/>
</dbReference>